<dbReference type="AlphaFoldDB" id="A0A1G4V7D4"/>
<dbReference type="PANTHER" id="PTHR43798">
    <property type="entry name" value="MONOACYLGLYCEROL LIPASE"/>
    <property type="match status" value="1"/>
</dbReference>
<feature type="domain" description="AB hydrolase-1" evidence="1">
    <location>
        <begin position="32"/>
        <end position="264"/>
    </location>
</feature>
<dbReference type="Proteomes" id="UP000199707">
    <property type="component" value="Unassembled WGS sequence"/>
</dbReference>
<reference evidence="3" key="1">
    <citation type="submission" date="2016-10" db="EMBL/GenBank/DDBJ databases">
        <authorList>
            <person name="Varghese N."/>
            <person name="Submissions S."/>
        </authorList>
    </citation>
    <scope>NUCLEOTIDE SEQUENCE [LARGE SCALE GENOMIC DNA]</scope>
    <source>
        <strain evidence="3">UNC267MFSha1.1M11</strain>
    </source>
</reference>
<protein>
    <submittedName>
        <fullName evidence="2">Pimeloyl-ACP methyl ester carboxylesterase</fullName>
    </submittedName>
</protein>
<dbReference type="InterPro" id="IPR000073">
    <property type="entry name" value="AB_hydrolase_1"/>
</dbReference>
<organism evidence="2 3">
    <name type="scientific">Mycolicibacterium fluoranthenivorans</name>
    <dbReference type="NCBI Taxonomy" id="258505"/>
    <lineage>
        <taxon>Bacteria</taxon>
        <taxon>Bacillati</taxon>
        <taxon>Actinomycetota</taxon>
        <taxon>Actinomycetes</taxon>
        <taxon>Mycobacteriales</taxon>
        <taxon>Mycobacteriaceae</taxon>
        <taxon>Mycolicibacterium</taxon>
    </lineage>
</organism>
<dbReference type="GO" id="GO:0047372">
    <property type="term" value="F:monoacylglycerol lipase activity"/>
    <property type="evidence" value="ECO:0007669"/>
    <property type="project" value="TreeGrafter"/>
</dbReference>
<dbReference type="EMBL" id="FMUB01000001">
    <property type="protein sequence ID" value="SCX02379.1"/>
    <property type="molecule type" value="Genomic_DNA"/>
</dbReference>
<dbReference type="GO" id="GO:0046464">
    <property type="term" value="P:acylglycerol catabolic process"/>
    <property type="evidence" value="ECO:0007669"/>
    <property type="project" value="TreeGrafter"/>
</dbReference>
<proteinExistence type="predicted"/>
<evidence type="ECO:0000259" key="1">
    <source>
        <dbReference type="Pfam" id="PF00561"/>
    </source>
</evidence>
<sequence length="290" mass="31952">MVAKMIQHQIVVGDVRAPVLVGGPADAGTGEAVVFVHGNPGSGADWLPLLEAVRPYVAVIAPDMPGFGGAEKRRDMDYTVAGYARHLGGIVDALGVRRVHLVAHDFGGPWSLTWAAANVERVASVSLLNTGVLLDYDWHRLARVWRTPVIGEVFQAAAAPAAVRKLLAHDNPGLDRRWVEHLARLTRPWATKRAILDLYRSTTQQMMDRLVAPLAAKDIPSQVIWGTGDVYIPTAQAHRQLEPFPSADVHLVDGAGHWVWLERPERVTEILLPFLRQHLDTPHRLERTPS</sequence>
<dbReference type="Gene3D" id="3.40.50.1820">
    <property type="entry name" value="alpha/beta hydrolase"/>
    <property type="match status" value="1"/>
</dbReference>
<dbReference type="SUPFAM" id="SSF53474">
    <property type="entry name" value="alpha/beta-Hydrolases"/>
    <property type="match status" value="1"/>
</dbReference>
<dbReference type="Pfam" id="PF00561">
    <property type="entry name" value="Abhydrolase_1"/>
    <property type="match status" value="1"/>
</dbReference>
<evidence type="ECO:0000313" key="3">
    <source>
        <dbReference type="Proteomes" id="UP000199707"/>
    </source>
</evidence>
<accession>A0A1G4V7D4</accession>
<name>A0A1G4V7D4_9MYCO</name>
<dbReference type="InterPro" id="IPR050266">
    <property type="entry name" value="AB_hydrolase_sf"/>
</dbReference>
<dbReference type="STRING" id="1502745.SAMN02799620_00424"/>
<dbReference type="InterPro" id="IPR029058">
    <property type="entry name" value="AB_hydrolase_fold"/>
</dbReference>
<evidence type="ECO:0000313" key="2">
    <source>
        <dbReference type="EMBL" id="SCX02379.1"/>
    </source>
</evidence>
<dbReference type="PANTHER" id="PTHR43798:SF5">
    <property type="entry name" value="MONOACYLGLYCEROL LIPASE ABHD6"/>
    <property type="match status" value="1"/>
</dbReference>
<dbReference type="PRINTS" id="PR00111">
    <property type="entry name" value="ABHYDROLASE"/>
</dbReference>
<gene>
    <name evidence="2" type="ORF">SAMN02799620_00424</name>
</gene>
<dbReference type="GO" id="GO:0016020">
    <property type="term" value="C:membrane"/>
    <property type="evidence" value="ECO:0007669"/>
    <property type="project" value="TreeGrafter"/>
</dbReference>